<keyword evidence="3" id="KW-1185">Reference proteome</keyword>
<dbReference type="SUPFAM" id="SSF53474">
    <property type="entry name" value="alpha/beta-Hydrolases"/>
    <property type="match status" value="1"/>
</dbReference>
<proteinExistence type="predicted"/>
<dbReference type="PANTHER" id="PTHR43798:SF33">
    <property type="entry name" value="HYDROLASE, PUTATIVE (AFU_ORTHOLOGUE AFUA_2G14860)-RELATED"/>
    <property type="match status" value="1"/>
</dbReference>
<dbReference type="PANTHER" id="PTHR43798">
    <property type="entry name" value="MONOACYLGLYCEROL LIPASE"/>
    <property type="match status" value="1"/>
</dbReference>
<dbReference type="EMBL" id="LT607751">
    <property type="protein sequence ID" value="SCG60362.1"/>
    <property type="molecule type" value="Genomic_DNA"/>
</dbReference>
<gene>
    <name evidence="2" type="ORF">GA0074704_3680</name>
</gene>
<name>A0A1C5IPV9_9ACTN</name>
<dbReference type="InterPro" id="IPR029058">
    <property type="entry name" value="AB_hydrolase_fold"/>
</dbReference>
<dbReference type="PRINTS" id="PR00111">
    <property type="entry name" value="ABHYDROLASE"/>
</dbReference>
<dbReference type="Gene3D" id="3.40.50.1820">
    <property type="entry name" value="alpha/beta hydrolase"/>
    <property type="match status" value="1"/>
</dbReference>
<dbReference type="AlphaFoldDB" id="A0A1C5IPV9"/>
<dbReference type="Proteomes" id="UP000198210">
    <property type="component" value="Chromosome I"/>
</dbReference>
<reference evidence="2 3" key="1">
    <citation type="submission" date="2016-06" db="EMBL/GenBank/DDBJ databases">
        <authorList>
            <person name="Kjaerup R.B."/>
            <person name="Dalgaard T.S."/>
            <person name="Juul-Madsen H.R."/>
        </authorList>
    </citation>
    <scope>NUCLEOTIDE SEQUENCE [LARGE SCALE GENOMIC DNA]</scope>
    <source>
        <strain evidence="2 3">DSM 45097</strain>
    </source>
</reference>
<evidence type="ECO:0000313" key="3">
    <source>
        <dbReference type="Proteomes" id="UP000198210"/>
    </source>
</evidence>
<dbReference type="RefSeq" id="WP_088973786.1">
    <property type="nucleotide sequence ID" value="NZ_JBHLYF010000023.1"/>
</dbReference>
<protein>
    <submittedName>
        <fullName evidence="2">Pimeloyl-ACP methyl ester carboxylesterase</fullName>
    </submittedName>
</protein>
<feature type="domain" description="AB hydrolase-1" evidence="1">
    <location>
        <begin position="20"/>
        <end position="255"/>
    </location>
</feature>
<accession>A0A1C5IPV9</accession>
<dbReference type="GO" id="GO:0003824">
    <property type="term" value="F:catalytic activity"/>
    <property type="evidence" value="ECO:0007669"/>
    <property type="project" value="UniProtKB-ARBA"/>
</dbReference>
<evidence type="ECO:0000259" key="1">
    <source>
        <dbReference type="Pfam" id="PF00561"/>
    </source>
</evidence>
<dbReference type="Pfam" id="PF00561">
    <property type="entry name" value="Abhydrolase_1"/>
    <property type="match status" value="1"/>
</dbReference>
<dbReference type="InterPro" id="IPR000073">
    <property type="entry name" value="AB_hydrolase_1"/>
</dbReference>
<sequence length="270" mass="28886">MTDVDGVSMYVRQDGPHDAPAVVLIHGLGGSTRWWDAVVPVLAASHHVLRADLVGHGRSARPTGAGYSIPEQARRVGLVLDRVGVRHAVVVGHSTGGYVATALAEQRGDLVTALTLIDTGPSMGAFISDGPFGKLLFLPGVGQLLWRVRSDSIIRKGLSTAFSRPGYEIPQQLVDDVRAMTYHSLTEASRASDDYLTQRALPARLAAIGRPVLVIFGQDDRRWRSSSSTTEYRGVPGARVELVAGVGHSPMLEDPRRTAALISGLADTVR</sequence>
<evidence type="ECO:0000313" key="2">
    <source>
        <dbReference type="EMBL" id="SCG60362.1"/>
    </source>
</evidence>
<organism evidence="2 3">
    <name type="scientific">Micromonospora siamensis</name>
    <dbReference type="NCBI Taxonomy" id="299152"/>
    <lineage>
        <taxon>Bacteria</taxon>
        <taxon>Bacillati</taxon>
        <taxon>Actinomycetota</taxon>
        <taxon>Actinomycetes</taxon>
        <taxon>Micromonosporales</taxon>
        <taxon>Micromonosporaceae</taxon>
        <taxon>Micromonospora</taxon>
    </lineage>
</organism>
<dbReference type="InterPro" id="IPR050266">
    <property type="entry name" value="AB_hydrolase_sf"/>
</dbReference>
<dbReference type="GO" id="GO:0016020">
    <property type="term" value="C:membrane"/>
    <property type="evidence" value="ECO:0007669"/>
    <property type="project" value="TreeGrafter"/>
</dbReference>